<keyword evidence="6" id="KW-0808">Transferase</keyword>
<dbReference type="EC" id="2.3.1.257" evidence="3"/>
<dbReference type="GO" id="GO:0043998">
    <property type="term" value="F:histone H2A acetyltransferase activity"/>
    <property type="evidence" value="ECO:0007669"/>
    <property type="project" value="InterPro"/>
</dbReference>
<name>A0A6C0E8Y2_9ZZZZ</name>
<accession>A0A6C0E8Y2</accession>
<keyword evidence="7" id="KW-0012">Acyltransferase</keyword>
<dbReference type="GO" id="GO:0005737">
    <property type="term" value="C:cytoplasm"/>
    <property type="evidence" value="ECO:0007669"/>
    <property type="project" value="UniProtKB-SubCell"/>
</dbReference>
<dbReference type="GO" id="GO:1990189">
    <property type="term" value="F:protein N-terminal-serine acetyltransferase activity"/>
    <property type="evidence" value="ECO:0007669"/>
    <property type="project" value="UniProtKB-EC"/>
</dbReference>
<reference evidence="11" key="1">
    <citation type="journal article" date="2020" name="Nature">
        <title>Giant virus diversity and host interactions through global metagenomics.</title>
        <authorList>
            <person name="Schulz F."/>
            <person name="Roux S."/>
            <person name="Paez-Espino D."/>
            <person name="Jungbluth S."/>
            <person name="Walsh D.A."/>
            <person name="Denef V.J."/>
            <person name="McMahon K.D."/>
            <person name="Konstantinidis K.T."/>
            <person name="Eloe-Fadrosh E.A."/>
            <person name="Kyrpides N.C."/>
            <person name="Woyke T."/>
        </authorList>
    </citation>
    <scope>NUCLEOTIDE SEQUENCE</scope>
    <source>
        <strain evidence="11">GVMAG-M-3300023179-27</strain>
    </source>
</reference>
<dbReference type="PROSITE" id="PS51186">
    <property type="entry name" value="GNAT"/>
    <property type="match status" value="1"/>
</dbReference>
<keyword evidence="5" id="KW-0963">Cytoplasm</keyword>
<dbReference type="CDD" id="cd04301">
    <property type="entry name" value="NAT_SF"/>
    <property type="match status" value="1"/>
</dbReference>
<evidence type="ECO:0000256" key="1">
    <source>
        <dbReference type="ARBA" id="ARBA00004496"/>
    </source>
</evidence>
<evidence type="ECO:0000256" key="7">
    <source>
        <dbReference type="ARBA" id="ARBA00023315"/>
    </source>
</evidence>
<proteinExistence type="inferred from homology"/>
<comment type="similarity">
    <text evidence="2">Belongs to the acetyltransferase family. NAA40 subfamily.</text>
</comment>
<dbReference type="SUPFAM" id="SSF55729">
    <property type="entry name" value="Acyl-CoA N-acyltransferases (Nat)"/>
    <property type="match status" value="1"/>
</dbReference>
<dbReference type="GO" id="GO:0010485">
    <property type="term" value="F:histone H4 acetyltransferase activity"/>
    <property type="evidence" value="ECO:0007669"/>
    <property type="project" value="InterPro"/>
</dbReference>
<evidence type="ECO:0000256" key="3">
    <source>
        <dbReference type="ARBA" id="ARBA00012950"/>
    </source>
</evidence>
<protein>
    <recommendedName>
        <fullName evidence="4">N-alpha-acetyltransferase 40</fullName>
        <ecNumber evidence="3">2.3.1.257</ecNumber>
    </recommendedName>
</protein>
<comment type="catalytic activity">
    <reaction evidence="8">
        <text>N-terminal L-seryl-[histone H2A] + acetyl-CoA = N-terminal N(alpha)-acetyl-L-seryl-[histone H2A] + CoA + H(+)</text>
        <dbReference type="Rhea" id="RHEA:50600"/>
        <dbReference type="Rhea" id="RHEA-COMP:12742"/>
        <dbReference type="Rhea" id="RHEA-COMP:12744"/>
        <dbReference type="ChEBI" id="CHEBI:15378"/>
        <dbReference type="ChEBI" id="CHEBI:57287"/>
        <dbReference type="ChEBI" id="CHEBI:57288"/>
        <dbReference type="ChEBI" id="CHEBI:64738"/>
        <dbReference type="ChEBI" id="CHEBI:83690"/>
        <dbReference type="EC" id="2.3.1.257"/>
    </reaction>
</comment>
<dbReference type="PANTHER" id="PTHR20531:SF1">
    <property type="entry name" value="N-ALPHA-ACETYLTRANSFERASE 40"/>
    <property type="match status" value="1"/>
</dbReference>
<evidence type="ECO:0000256" key="6">
    <source>
        <dbReference type="ARBA" id="ARBA00022679"/>
    </source>
</evidence>
<evidence type="ECO:0000256" key="8">
    <source>
        <dbReference type="ARBA" id="ARBA00047821"/>
    </source>
</evidence>
<evidence type="ECO:0000256" key="9">
    <source>
        <dbReference type="ARBA" id="ARBA00049524"/>
    </source>
</evidence>
<dbReference type="InterPro" id="IPR039949">
    <property type="entry name" value="NAA40"/>
</dbReference>
<dbReference type="GO" id="GO:0005634">
    <property type="term" value="C:nucleus"/>
    <property type="evidence" value="ECO:0007669"/>
    <property type="project" value="TreeGrafter"/>
</dbReference>
<comment type="subcellular location">
    <subcellularLocation>
        <location evidence="1">Cytoplasm</location>
    </subcellularLocation>
</comment>
<feature type="domain" description="N-acetyltransferase" evidence="10">
    <location>
        <begin position="14"/>
        <end position="158"/>
    </location>
</feature>
<dbReference type="Gene3D" id="3.40.630.30">
    <property type="match status" value="1"/>
</dbReference>
<dbReference type="AlphaFoldDB" id="A0A6C0E8Y2"/>
<organism evidence="11">
    <name type="scientific">viral metagenome</name>
    <dbReference type="NCBI Taxonomy" id="1070528"/>
    <lineage>
        <taxon>unclassified sequences</taxon>
        <taxon>metagenomes</taxon>
        <taxon>organismal metagenomes</taxon>
    </lineage>
</organism>
<evidence type="ECO:0000256" key="2">
    <source>
        <dbReference type="ARBA" id="ARBA00008870"/>
    </source>
</evidence>
<evidence type="ECO:0000259" key="10">
    <source>
        <dbReference type="PROSITE" id="PS51186"/>
    </source>
</evidence>
<evidence type="ECO:0000313" key="11">
    <source>
        <dbReference type="EMBL" id="QHT25657.1"/>
    </source>
</evidence>
<comment type="catalytic activity">
    <reaction evidence="9">
        <text>N-terminal L-seryl-[histone H4] + acetyl-CoA = N-terminal N(alpha)-acetyl-L-seryl-[histone H4] + CoA + H(+)</text>
        <dbReference type="Rhea" id="RHEA:50596"/>
        <dbReference type="Rhea" id="RHEA-COMP:12740"/>
        <dbReference type="Rhea" id="RHEA-COMP:12743"/>
        <dbReference type="ChEBI" id="CHEBI:15378"/>
        <dbReference type="ChEBI" id="CHEBI:57287"/>
        <dbReference type="ChEBI" id="CHEBI:57288"/>
        <dbReference type="ChEBI" id="CHEBI:64738"/>
        <dbReference type="ChEBI" id="CHEBI:83690"/>
        <dbReference type="EC" id="2.3.1.257"/>
    </reaction>
</comment>
<dbReference type="InterPro" id="IPR016181">
    <property type="entry name" value="Acyl_CoA_acyltransferase"/>
</dbReference>
<evidence type="ECO:0000256" key="4">
    <source>
        <dbReference type="ARBA" id="ARBA00015043"/>
    </source>
</evidence>
<dbReference type="PANTHER" id="PTHR20531">
    <property type="entry name" value="N-ALPHA-ACETYLTRANSFERASE 40"/>
    <property type="match status" value="1"/>
</dbReference>
<dbReference type="InterPro" id="IPR000182">
    <property type="entry name" value="GNAT_dom"/>
</dbReference>
<dbReference type="Pfam" id="PF00583">
    <property type="entry name" value="Acetyltransf_1"/>
    <property type="match status" value="1"/>
</dbReference>
<sequence>MEYIIYDSSCIKKFNMKPFAKIVYYNFPDLISVPELKHTVDDILETLNKNNVLLLLCYDTKQKTVLGYLLGYNLKLNDGRHVMYISYVYVANRLRSKGVGSKLMNMCEAVADKRQCEGILLTCNTHDKKVMHFYETKGYMLDLELRRYTKHDVMFKVL</sequence>
<dbReference type="EMBL" id="MN739773">
    <property type="protein sequence ID" value="QHT25657.1"/>
    <property type="molecule type" value="Genomic_DNA"/>
</dbReference>
<evidence type="ECO:0000256" key="5">
    <source>
        <dbReference type="ARBA" id="ARBA00022490"/>
    </source>
</evidence>